<evidence type="ECO:0000313" key="3">
    <source>
        <dbReference type="Proteomes" id="UP000297540"/>
    </source>
</evidence>
<name>A0A4Y8SGZ8_9SPHI</name>
<feature type="domain" description="Glycosyl transferase family 1" evidence="1">
    <location>
        <begin position="185"/>
        <end position="326"/>
    </location>
</feature>
<accession>A0A4Y8SGZ8</accession>
<dbReference type="EMBL" id="SOZE01000007">
    <property type="protein sequence ID" value="TFF38208.1"/>
    <property type="molecule type" value="Genomic_DNA"/>
</dbReference>
<dbReference type="Pfam" id="PF00534">
    <property type="entry name" value="Glycos_transf_1"/>
    <property type="match status" value="1"/>
</dbReference>
<keyword evidence="2" id="KW-0808">Transferase</keyword>
<organism evidence="2 3">
    <name type="scientific">Mucilaginibacter psychrotolerans</name>
    <dbReference type="NCBI Taxonomy" id="1524096"/>
    <lineage>
        <taxon>Bacteria</taxon>
        <taxon>Pseudomonadati</taxon>
        <taxon>Bacteroidota</taxon>
        <taxon>Sphingobacteriia</taxon>
        <taxon>Sphingobacteriales</taxon>
        <taxon>Sphingobacteriaceae</taxon>
        <taxon>Mucilaginibacter</taxon>
    </lineage>
</organism>
<dbReference type="InterPro" id="IPR050194">
    <property type="entry name" value="Glycosyltransferase_grp1"/>
</dbReference>
<dbReference type="PANTHER" id="PTHR45947:SF3">
    <property type="entry name" value="SULFOQUINOVOSYL TRANSFERASE SQD2"/>
    <property type="match status" value="1"/>
</dbReference>
<dbReference type="InterPro" id="IPR001296">
    <property type="entry name" value="Glyco_trans_1"/>
</dbReference>
<gene>
    <name evidence="2" type="ORF">E2R66_09225</name>
</gene>
<dbReference type="CDD" id="cd03801">
    <property type="entry name" value="GT4_PimA-like"/>
    <property type="match status" value="1"/>
</dbReference>
<dbReference type="SUPFAM" id="SSF53756">
    <property type="entry name" value="UDP-Glycosyltransferase/glycogen phosphorylase"/>
    <property type="match status" value="1"/>
</dbReference>
<dbReference type="Proteomes" id="UP000297540">
    <property type="component" value="Unassembled WGS sequence"/>
</dbReference>
<keyword evidence="3" id="KW-1185">Reference proteome</keyword>
<reference evidence="2 3" key="1">
    <citation type="journal article" date="2017" name="Int. J. Syst. Evol. Microbiol.">
        <title>Mucilaginibacterpsychrotolerans sp. nov., isolated from peatlands.</title>
        <authorList>
            <person name="Deng Y."/>
            <person name="Shen L."/>
            <person name="Xu B."/>
            <person name="Liu Y."/>
            <person name="Gu Z."/>
            <person name="Liu H."/>
            <person name="Zhou Y."/>
        </authorList>
    </citation>
    <scope>NUCLEOTIDE SEQUENCE [LARGE SCALE GENOMIC DNA]</scope>
    <source>
        <strain evidence="2 3">NH7-4</strain>
    </source>
</reference>
<evidence type="ECO:0000313" key="2">
    <source>
        <dbReference type="EMBL" id="TFF38208.1"/>
    </source>
</evidence>
<dbReference type="OrthoDB" id="9811239at2"/>
<protein>
    <submittedName>
        <fullName evidence="2">Glycosyltransferase</fullName>
    </submittedName>
</protein>
<proteinExistence type="predicted"/>
<comment type="caution">
    <text evidence="2">The sequence shown here is derived from an EMBL/GenBank/DDBJ whole genome shotgun (WGS) entry which is preliminary data.</text>
</comment>
<evidence type="ECO:0000259" key="1">
    <source>
        <dbReference type="Pfam" id="PF00534"/>
    </source>
</evidence>
<dbReference type="AlphaFoldDB" id="A0A4Y8SGZ8"/>
<dbReference type="RefSeq" id="WP_133229888.1">
    <property type="nucleotide sequence ID" value="NZ_SOZE01000007.1"/>
</dbReference>
<dbReference type="GO" id="GO:0016757">
    <property type="term" value="F:glycosyltransferase activity"/>
    <property type="evidence" value="ECO:0007669"/>
    <property type="project" value="InterPro"/>
</dbReference>
<dbReference type="PANTHER" id="PTHR45947">
    <property type="entry name" value="SULFOQUINOVOSYL TRANSFERASE SQD2"/>
    <property type="match status" value="1"/>
</dbReference>
<dbReference type="Gene3D" id="3.40.50.2000">
    <property type="entry name" value="Glycogen Phosphorylase B"/>
    <property type="match status" value="2"/>
</dbReference>
<sequence>MMKVAFITRSTLHTVPGGDTVQVMQTAKHLAGLGLQVDIKLANEVIAYQEYDLLHFFNIIRPADILYHSQKARKPFVVSTILCDYSEYDKHQAKGIRALLGLLPGNIIEYVKTIARWLLGKDHLSSISYLWLGQRKSIQKILREATLVLPNSVSEYERLIKAYKHRPQYQVIPNGVNPGLFHNDGLSGKDDNLVLCVARIEGIKNQQNLIKALNHTRFTLLVIGAHAPNHAAYYRECLAMAAGNVRFISHMPQAELVDYYRRARVHVLPSWFETTGLSSVEAAAMGCNIVISDKGDTREYFGNDAFYCNPAEPQSILAAVEKASKAAFTEGLRQRILKQFTWQQAAIQTYKAYQIAQPA</sequence>